<reference evidence="1 2" key="1">
    <citation type="journal article" date="2023" name="Int. J. Syst. Evol. Microbiol.">
        <title>Terrisporobacter hibernicus sp. nov., isolated from bovine faeces in Northern Ireland.</title>
        <authorList>
            <person name="Mitchell M."/>
            <person name="Nguyen S.V."/>
            <person name="Connor M."/>
            <person name="Fairley D.J."/>
            <person name="Donoghue O."/>
            <person name="Marshall H."/>
            <person name="Koolman L."/>
            <person name="McMullan G."/>
            <person name="Schaffer K.E."/>
            <person name="McGrath J.W."/>
            <person name="Fanning S."/>
        </authorList>
    </citation>
    <scope>NUCLEOTIDE SEQUENCE [LARGE SCALE GENOMIC DNA]</scope>
    <source>
        <strain evidence="1 2">MCA3</strain>
    </source>
</reference>
<dbReference type="RefSeq" id="WP_228416432.1">
    <property type="nucleotide sequence ID" value="NZ_CP081135.1"/>
</dbReference>
<keyword evidence="2" id="KW-1185">Reference proteome</keyword>
<dbReference type="EMBL" id="CP081135">
    <property type="protein sequence ID" value="UEL48300.1"/>
    <property type="molecule type" value="Genomic_DNA"/>
</dbReference>
<name>A0AAX2ZIU6_9FIRM</name>
<dbReference type="KEGG" id="tem:JW646_02270"/>
<dbReference type="AlphaFoldDB" id="A0AAX2ZIU6"/>
<proteinExistence type="predicted"/>
<accession>A0AAX2ZIU6</accession>
<dbReference type="Proteomes" id="UP001198983">
    <property type="component" value="Chromosome"/>
</dbReference>
<evidence type="ECO:0000313" key="1">
    <source>
        <dbReference type="EMBL" id="UEL48300.1"/>
    </source>
</evidence>
<gene>
    <name evidence="1" type="ORF">JW646_02270</name>
</gene>
<protein>
    <submittedName>
        <fullName evidence="1">Uncharacterized protein</fullName>
    </submittedName>
</protein>
<evidence type="ECO:0000313" key="2">
    <source>
        <dbReference type="Proteomes" id="UP001198983"/>
    </source>
</evidence>
<organism evidence="1 2">
    <name type="scientific">Terrisporobacter hibernicus</name>
    <dbReference type="NCBI Taxonomy" id="2813371"/>
    <lineage>
        <taxon>Bacteria</taxon>
        <taxon>Bacillati</taxon>
        <taxon>Bacillota</taxon>
        <taxon>Clostridia</taxon>
        <taxon>Peptostreptococcales</taxon>
        <taxon>Peptostreptococcaceae</taxon>
        <taxon>Terrisporobacter</taxon>
    </lineage>
</organism>
<sequence>MKIITKGKLKREQIKNIKEIEEVVGGKISNFNIVKIDLENGRYANIIAYLDSMRGTVTVSIQEIGVLTKEIFVEEIYHIHQGEYGMEIVPDKCIDEEYQTKYMFDNYKKYQSIIDKIVLETFEFNK</sequence>